<comment type="caution">
    <text evidence="4">The sequence shown here is derived from an EMBL/GenBank/DDBJ whole genome shotgun (WGS) entry which is preliminary data.</text>
</comment>
<protein>
    <recommendedName>
        <fullName evidence="3">C3HC-type domain-containing protein</fullName>
    </recommendedName>
</protein>
<keyword evidence="2" id="KW-0539">Nucleus</keyword>
<reference evidence="4" key="1">
    <citation type="submission" date="2021-06" db="EMBL/GenBank/DDBJ databases">
        <title>Parelaphostrongylus tenuis whole genome reference sequence.</title>
        <authorList>
            <person name="Garwood T.J."/>
            <person name="Larsen P.A."/>
            <person name="Fountain-Jones N.M."/>
            <person name="Garbe J.R."/>
            <person name="Macchietto M.G."/>
            <person name="Kania S.A."/>
            <person name="Gerhold R.W."/>
            <person name="Richards J.E."/>
            <person name="Wolf T.M."/>
        </authorList>
    </citation>
    <scope>NUCLEOTIDE SEQUENCE</scope>
    <source>
        <strain evidence="4">MNPRO001-30</strain>
        <tissue evidence="4">Meninges</tissue>
    </source>
</reference>
<proteinExistence type="predicted"/>
<evidence type="ECO:0000313" key="5">
    <source>
        <dbReference type="Proteomes" id="UP001196413"/>
    </source>
</evidence>
<dbReference type="PANTHER" id="PTHR15835">
    <property type="entry name" value="NUCLEAR-INTERACTING PARTNER OF ALK"/>
    <property type="match status" value="1"/>
</dbReference>
<dbReference type="EMBL" id="JAHQIW010001340">
    <property type="protein sequence ID" value="KAJ1352290.1"/>
    <property type="molecule type" value="Genomic_DNA"/>
</dbReference>
<feature type="domain" description="C3HC-type" evidence="3">
    <location>
        <begin position="59"/>
        <end position="146"/>
    </location>
</feature>
<evidence type="ECO:0000256" key="2">
    <source>
        <dbReference type="ARBA" id="ARBA00023242"/>
    </source>
</evidence>
<evidence type="ECO:0000256" key="1">
    <source>
        <dbReference type="ARBA" id="ARBA00004123"/>
    </source>
</evidence>
<dbReference type="AlphaFoldDB" id="A0AAD5M4Z3"/>
<sequence>MDVEEADDSHIASATASEVSLGSLHELKRKAQEKLSSLTQTISPESSAKRSRICTESFSTYKALVKSYKFELWAGNEISPRELAVYGWECKAKDQVRCIACRQFLCTSVPKITDVAIDVYNRCIRRIREQILSSHLLTCLYRSKPLEFKHDIDEDFLNDVVRPRISTYDVEGLEMKMIVPELVRKNTERVKLSSGHSVVGASLGWSIETETIAGRKQFVAVCEYCARSFVLGYTDFDPVKTHQRWCPLLDINDDGAPLWMVIYMRMSPSMHQKTSPISIKDVERAKRLLSRSLSVISRETLCDSQ</sequence>
<keyword evidence="5" id="KW-1185">Reference proteome</keyword>
<dbReference type="PANTHER" id="PTHR15835:SF6">
    <property type="entry name" value="ZINC FINGER C3HC-TYPE PROTEIN 1"/>
    <property type="match status" value="1"/>
</dbReference>
<comment type="subcellular location">
    <subcellularLocation>
        <location evidence="1">Nucleus</location>
    </subcellularLocation>
</comment>
<dbReference type="GO" id="GO:0008270">
    <property type="term" value="F:zinc ion binding"/>
    <property type="evidence" value="ECO:0007669"/>
    <property type="project" value="InterPro"/>
</dbReference>
<evidence type="ECO:0000313" key="4">
    <source>
        <dbReference type="EMBL" id="KAJ1352290.1"/>
    </source>
</evidence>
<dbReference type="InterPro" id="IPR012935">
    <property type="entry name" value="NuBaID_N"/>
</dbReference>
<dbReference type="Pfam" id="PF07967">
    <property type="entry name" value="zf-C3HC"/>
    <property type="match status" value="1"/>
</dbReference>
<accession>A0AAD5M4Z3</accession>
<dbReference type="GO" id="GO:0005634">
    <property type="term" value="C:nucleus"/>
    <property type="evidence" value="ECO:0007669"/>
    <property type="project" value="UniProtKB-SubCell"/>
</dbReference>
<dbReference type="Proteomes" id="UP001196413">
    <property type="component" value="Unassembled WGS sequence"/>
</dbReference>
<gene>
    <name evidence="4" type="ORF">KIN20_008591</name>
</gene>
<organism evidence="4 5">
    <name type="scientific">Parelaphostrongylus tenuis</name>
    <name type="common">Meningeal worm</name>
    <dbReference type="NCBI Taxonomy" id="148309"/>
    <lineage>
        <taxon>Eukaryota</taxon>
        <taxon>Metazoa</taxon>
        <taxon>Ecdysozoa</taxon>
        <taxon>Nematoda</taxon>
        <taxon>Chromadorea</taxon>
        <taxon>Rhabditida</taxon>
        <taxon>Rhabditina</taxon>
        <taxon>Rhabditomorpha</taxon>
        <taxon>Strongyloidea</taxon>
        <taxon>Metastrongylidae</taxon>
        <taxon>Parelaphostrongylus</taxon>
    </lineage>
</organism>
<evidence type="ECO:0000259" key="3">
    <source>
        <dbReference type="Pfam" id="PF07967"/>
    </source>
</evidence>
<name>A0AAD5M4Z3_PARTN</name>